<sequence length="59" mass="7592">MKYIFYNLYKTENLYIFDFNRKEKSLNLKIENGHFKFLFIYILQKFLLFYFRKYQKITI</sequence>
<proteinExistence type="predicted"/>
<evidence type="ECO:0000313" key="2">
    <source>
        <dbReference type="Proteomes" id="UP001217089"/>
    </source>
</evidence>
<protein>
    <submittedName>
        <fullName evidence="1">Uncharacterized protein</fullName>
    </submittedName>
</protein>
<keyword evidence="2" id="KW-1185">Reference proteome</keyword>
<dbReference type="EMBL" id="JARBDR010000903">
    <property type="protein sequence ID" value="KAJ8304888.1"/>
    <property type="molecule type" value="Genomic_DNA"/>
</dbReference>
<reference evidence="1 2" key="1">
    <citation type="submission" date="2022-12" db="EMBL/GenBank/DDBJ databases">
        <title>Chromosome-level genome of Tegillarca granosa.</title>
        <authorList>
            <person name="Kim J."/>
        </authorList>
    </citation>
    <scope>NUCLEOTIDE SEQUENCE [LARGE SCALE GENOMIC DNA]</scope>
    <source>
        <strain evidence="1">Teg-2019</strain>
        <tissue evidence="1">Adductor muscle</tissue>
    </source>
</reference>
<dbReference type="Proteomes" id="UP001217089">
    <property type="component" value="Unassembled WGS sequence"/>
</dbReference>
<organism evidence="1 2">
    <name type="scientific">Tegillarca granosa</name>
    <name type="common">Malaysian cockle</name>
    <name type="synonym">Anadara granosa</name>
    <dbReference type="NCBI Taxonomy" id="220873"/>
    <lineage>
        <taxon>Eukaryota</taxon>
        <taxon>Metazoa</taxon>
        <taxon>Spiralia</taxon>
        <taxon>Lophotrochozoa</taxon>
        <taxon>Mollusca</taxon>
        <taxon>Bivalvia</taxon>
        <taxon>Autobranchia</taxon>
        <taxon>Pteriomorphia</taxon>
        <taxon>Arcoida</taxon>
        <taxon>Arcoidea</taxon>
        <taxon>Arcidae</taxon>
        <taxon>Tegillarca</taxon>
    </lineage>
</organism>
<name>A0ABQ9ENR2_TEGGR</name>
<accession>A0ABQ9ENR2</accession>
<gene>
    <name evidence="1" type="ORF">KUTeg_018471</name>
</gene>
<comment type="caution">
    <text evidence="1">The sequence shown here is derived from an EMBL/GenBank/DDBJ whole genome shotgun (WGS) entry which is preliminary data.</text>
</comment>
<evidence type="ECO:0000313" key="1">
    <source>
        <dbReference type="EMBL" id="KAJ8304888.1"/>
    </source>
</evidence>